<gene>
    <name evidence="5" type="ORF">AACH11_11470</name>
</gene>
<dbReference type="InterPro" id="IPR051264">
    <property type="entry name" value="FAD-oxidored/transferase_4"/>
</dbReference>
<keyword evidence="2" id="KW-0274">FAD</keyword>
<dbReference type="SUPFAM" id="SSF56176">
    <property type="entry name" value="FAD-binding/transporter-associated domain-like"/>
    <property type="match status" value="1"/>
</dbReference>
<dbReference type="EMBL" id="JBBUTF010000009">
    <property type="protein sequence ID" value="MEK8026580.1"/>
    <property type="molecule type" value="Genomic_DNA"/>
</dbReference>
<keyword evidence="6" id="KW-1185">Reference proteome</keyword>
<evidence type="ECO:0000259" key="4">
    <source>
        <dbReference type="PROSITE" id="PS51387"/>
    </source>
</evidence>
<comment type="cofactor">
    <cofactor evidence="1">
        <name>FAD</name>
        <dbReference type="ChEBI" id="CHEBI:57692"/>
    </cofactor>
</comment>
<protein>
    <submittedName>
        <fullName evidence="5">FAD-binding protein</fullName>
    </submittedName>
</protein>
<comment type="caution">
    <text evidence="5">The sequence shown here is derived from an EMBL/GenBank/DDBJ whole genome shotgun (WGS) entry which is preliminary data.</text>
</comment>
<reference evidence="5 6" key="1">
    <citation type="submission" date="2024-04" db="EMBL/GenBank/DDBJ databases">
        <title>Novel species of the genus Ideonella isolated from streams.</title>
        <authorList>
            <person name="Lu H."/>
        </authorList>
    </citation>
    <scope>NUCLEOTIDE SEQUENCE [LARGE SCALE GENOMIC DNA]</scope>
    <source>
        <strain evidence="5 6">BYS139W</strain>
    </source>
</reference>
<organism evidence="5 6">
    <name type="scientific">Pseudaquabacterium rugosum</name>
    <dbReference type="NCBI Taxonomy" id="2984194"/>
    <lineage>
        <taxon>Bacteria</taxon>
        <taxon>Pseudomonadati</taxon>
        <taxon>Pseudomonadota</taxon>
        <taxon>Betaproteobacteria</taxon>
        <taxon>Burkholderiales</taxon>
        <taxon>Sphaerotilaceae</taxon>
        <taxon>Pseudaquabacterium</taxon>
    </lineage>
</organism>
<dbReference type="Gene3D" id="3.30.465.10">
    <property type="match status" value="1"/>
</dbReference>
<dbReference type="InterPro" id="IPR016166">
    <property type="entry name" value="FAD-bd_PCMH"/>
</dbReference>
<keyword evidence="2" id="KW-0285">Flavoprotein</keyword>
<keyword evidence="3" id="KW-0560">Oxidoreductase</keyword>
<dbReference type="Proteomes" id="UP001368500">
    <property type="component" value="Unassembled WGS sequence"/>
</dbReference>
<sequence length="237" mass="24093">MTPAHLDALVALVGPAGLSVQDVGGRAAAVVAPADRDQCAAVLRWCHETRTPLGLPASARDAGEPAPQLRLRIDRMQRLRAVSAADGQLVADIGAPLATLQAAAAERGLALPLTLTRTGAMTLGEALHAAAWGSAVLALEVVLPHGRIWQGVADAQASASSAALGALFLAGQGSLGVVTGVTLHLAPPEAAGPADRTGPVVPGPRPLAQPPVDDVALLARIKRALDPNHLLDPGRWL</sequence>
<dbReference type="PANTHER" id="PTHR43716:SF1">
    <property type="entry name" value="D-2-HYDROXYGLUTARATE DEHYDROGENASE, MITOCHONDRIAL"/>
    <property type="match status" value="1"/>
</dbReference>
<feature type="domain" description="FAD-binding PCMH-type" evidence="4">
    <location>
        <begin position="23"/>
        <end position="188"/>
    </location>
</feature>
<dbReference type="InterPro" id="IPR016169">
    <property type="entry name" value="FAD-bd_PCMH_sub2"/>
</dbReference>
<dbReference type="InterPro" id="IPR036318">
    <property type="entry name" value="FAD-bd_PCMH-like_sf"/>
</dbReference>
<name>A0ABU9BC35_9BURK</name>
<accession>A0ABU9BC35</accession>
<dbReference type="InterPro" id="IPR006094">
    <property type="entry name" value="Oxid_FAD_bind_N"/>
</dbReference>
<evidence type="ECO:0000256" key="3">
    <source>
        <dbReference type="ARBA" id="ARBA00023002"/>
    </source>
</evidence>
<dbReference type="PANTHER" id="PTHR43716">
    <property type="entry name" value="D-2-HYDROXYGLUTARATE DEHYDROGENASE, MITOCHONDRIAL"/>
    <property type="match status" value="1"/>
</dbReference>
<evidence type="ECO:0000256" key="1">
    <source>
        <dbReference type="ARBA" id="ARBA00001974"/>
    </source>
</evidence>
<dbReference type="PROSITE" id="PS51387">
    <property type="entry name" value="FAD_PCMH"/>
    <property type="match status" value="1"/>
</dbReference>
<proteinExistence type="predicted"/>
<evidence type="ECO:0000313" key="5">
    <source>
        <dbReference type="EMBL" id="MEK8026580.1"/>
    </source>
</evidence>
<dbReference type="RefSeq" id="WP_341374366.1">
    <property type="nucleotide sequence ID" value="NZ_JBBUTF010000009.1"/>
</dbReference>
<evidence type="ECO:0000256" key="2">
    <source>
        <dbReference type="ARBA" id="ARBA00022827"/>
    </source>
</evidence>
<dbReference type="Pfam" id="PF01565">
    <property type="entry name" value="FAD_binding_4"/>
    <property type="match status" value="1"/>
</dbReference>
<evidence type="ECO:0000313" key="6">
    <source>
        <dbReference type="Proteomes" id="UP001368500"/>
    </source>
</evidence>